<feature type="region of interest" description="Disordered" evidence="17">
    <location>
        <begin position="1"/>
        <end position="31"/>
    </location>
</feature>
<reference evidence="18" key="1">
    <citation type="journal article" date="2020" name="Nat. Ecol. Evol.">
        <title>Deeply conserved synteny resolves early events in vertebrate evolution.</title>
        <authorList>
            <person name="Simakov O."/>
            <person name="Marletaz F."/>
            <person name="Yue J.X."/>
            <person name="O'Connell B."/>
            <person name="Jenkins J."/>
            <person name="Brandt A."/>
            <person name="Calef R."/>
            <person name="Tung C.H."/>
            <person name="Huang T.K."/>
            <person name="Schmutz J."/>
            <person name="Satoh N."/>
            <person name="Yu J.K."/>
            <person name="Putnam N.H."/>
            <person name="Green R.E."/>
            <person name="Rokhsar D.S."/>
        </authorList>
    </citation>
    <scope>NUCLEOTIDE SEQUENCE [LARGE SCALE GENOMIC DNA]</scope>
    <source>
        <strain evidence="18">S238N-H82</strain>
    </source>
</reference>
<sequence>MDEKMSVLEELGRTSKGRLRYSKDVEIGTKSGDAAGWLGRLVVRINDVDQVLSALEAELQNEQNGESPRSKTQEGLSPPNKPSQRGTQHKETIHARPQASQDLSPKIIPPAKGPTGSSENGGDIVRAQLQKSVSVYEQERQETVKETVVKQKIQMEQQIAGLWQQAQQQLSILQDQHRLNSRRQQDKVNNLLLHRGEKSQQRIQQLEEDHRQRARHLDAQLQEAIVRQTQQQRRKQAYALEKLRQLIKQQEESNEAAQAMTTLLSDFGQKDALPADVLSDAHRAMMLTSNLTRQVSAASQAGGTTDQVLQLAQTTLAEVKAIKTKVVQAVEKAREEARKADEERARQAQEQARVQAAEQEKQAALKQAEKATAEKAAAKTSSTKPAVPADSKEAFLSTYTQNIKRYRDLQTNLDTCVQSCLPLAKPTDSQLKKYAFDLQKAVNTPLNAISSHSASHVTDKLERLCRLLQGQQVEVSDKRVSATSHPMATLYCKELLARKFMKQGIEQIASNHESAFPIAAVAVGVWMEFPDVGELLMAHFHRACPYIVPFYPPRLDGQSDEDFYKSKGYAYKEGTVEKQDKFLKRMSGIMRLYAAIVQTDTGSKKHPHGVAHGWCWLSSVINLDPEMDVTATLLYDFLQVAGHALMKTYGKQFHKLLHILCRDYFTQIQAVTGAGQGGPVSRLKGLLEECIKTQRIATPKGMLTSVFWTS</sequence>
<dbReference type="PANTHER" id="PTHR12960">
    <property type="entry name" value="GLE-1-RELATED"/>
    <property type="match status" value="1"/>
</dbReference>
<keyword evidence="11" id="KW-0539">Nucleus</keyword>
<name>A0A9J7M7Y5_BRAFL</name>
<feature type="compositionally biased region" description="Basic and acidic residues" evidence="17">
    <location>
        <begin position="1"/>
        <end position="13"/>
    </location>
</feature>
<dbReference type="InterPro" id="IPR012476">
    <property type="entry name" value="GLE1"/>
</dbReference>
<evidence type="ECO:0000256" key="7">
    <source>
        <dbReference type="ARBA" id="ARBA00022927"/>
    </source>
</evidence>
<feature type="region of interest" description="Disordered" evidence="17">
    <location>
        <begin position="338"/>
        <end position="385"/>
    </location>
</feature>
<dbReference type="GO" id="GO:0031369">
    <property type="term" value="F:translation initiation factor binding"/>
    <property type="evidence" value="ECO:0000318"/>
    <property type="project" value="GO_Central"/>
</dbReference>
<comment type="subcellular location">
    <subcellularLocation>
        <location evidence="1">Cytoplasm</location>
    </subcellularLocation>
    <subcellularLocation>
        <location evidence="2">Nucleus</location>
        <location evidence="2">Nuclear pore complex</location>
    </subcellularLocation>
</comment>
<keyword evidence="7" id="KW-0653">Protein transport</keyword>
<evidence type="ECO:0000256" key="15">
    <source>
        <dbReference type="ARBA" id="ARBA00030897"/>
    </source>
</evidence>
<evidence type="ECO:0000256" key="5">
    <source>
        <dbReference type="ARBA" id="ARBA00022490"/>
    </source>
</evidence>
<evidence type="ECO:0000256" key="2">
    <source>
        <dbReference type="ARBA" id="ARBA00004567"/>
    </source>
</evidence>
<comment type="similarity">
    <text evidence="3">Belongs to the GLE1 family.</text>
</comment>
<evidence type="ECO:0000256" key="11">
    <source>
        <dbReference type="ARBA" id="ARBA00023242"/>
    </source>
</evidence>
<evidence type="ECO:0000256" key="9">
    <source>
        <dbReference type="ARBA" id="ARBA00023054"/>
    </source>
</evidence>
<evidence type="ECO:0000256" key="14">
    <source>
        <dbReference type="ARBA" id="ARBA00029983"/>
    </source>
</evidence>
<keyword evidence="4" id="KW-0813">Transport</keyword>
<dbReference type="GO" id="GO:0000822">
    <property type="term" value="F:inositol hexakisphosphate binding"/>
    <property type="evidence" value="ECO:0000318"/>
    <property type="project" value="GO_Central"/>
</dbReference>
<dbReference type="RefSeq" id="XP_035696063.1">
    <property type="nucleotide sequence ID" value="XM_035840170.1"/>
</dbReference>
<keyword evidence="18" id="KW-1185">Reference proteome</keyword>
<accession>A0A9J7M7Y5</accession>
<keyword evidence="9" id="KW-0175">Coiled coil</keyword>
<dbReference type="GO" id="GO:0015031">
    <property type="term" value="P:protein transport"/>
    <property type="evidence" value="ECO:0007669"/>
    <property type="project" value="UniProtKB-KW"/>
</dbReference>
<evidence type="ECO:0000256" key="1">
    <source>
        <dbReference type="ARBA" id="ARBA00004496"/>
    </source>
</evidence>
<dbReference type="KEGG" id="bfo:118429623"/>
<dbReference type="Gene3D" id="1.25.40.510">
    <property type="entry name" value="GLE1-like"/>
    <property type="match status" value="1"/>
</dbReference>
<keyword evidence="5" id="KW-0963">Cytoplasm</keyword>
<feature type="region of interest" description="Disordered" evidence="17">
    <location>
        <begin position="58"/>
        <end position="122"/>
    </location>
</feature>
<dbReference type="Pfam" id="PF07817">
    <property type="entry name" value="GLE1"/>
    <property type="match status" value="1"/>
</dbReference>
<keyword evidence="10" id="KW-0906">Nuclear pore complex</keyword>
<evidence type="ECO:0000256" key="13">
    <source>
        <dbReference type="ARBA" id="ARBA00026227"/>
    </source>
</evidence>
<organism evidence="18 19">
    <name type="scientific">Branchiostoma floridae</name>
    <name type="common">Florida lancelet</name>
    <name type="synonym">Amphioxus</name>
    <dbReference type="NCBI Taxonomy" id="7739"/>
    <lineage>
        <taxon>Eukaryota</taxon>
        <taxon>Metazoa</taxon>
        <taxon>Chordata</taxon>
        <taxon>Cephalochordata</taxon>
        <taxon>Leptocardii</taxon>
        <taxon>Amphioxiformes</taxon>
        <taxon>Branchiostomatidae</taxon>
        <taxon>Branchiostoma</taxon>
    </lineage>
</organism>
<evidence type="ECO:0000256" key="16">
    <source>
        <dbReference type="ARBA" id="ARBA00031503"/>
    </source>
</evidence>
<evidence type="ECO:0000313" key="18">
    <source>
        <dbReference type="Proteomes" id="UP000001554"/>
    </source>
</evidence>
<feature type="compositionally biased region" description="Low complexity" evidence="17">
    <location>
        <begin position="348"/>
        <end position="357"/>
    </location>
</feature>
<protein>
    <recommendedName>
        <fullName evidence="13">mRNA export factor GLE1</fullName>
    </recommendedName>
    <alternativeName>
        <fullName evidence="15">GLE1 RNA export mediator</fullName>
    </alternativeName>
    <alternativeName>
        <fullName evidence="16">GLE1-like protein</fullName>
    </alternativeName>
    <alternativeName>
        <fullName evidence="14">Nucleoporin GLE1</fullName>
    </alternativeName>
</protein>
<evidence type="ECO:0000256" key="10">
    <source>
        <dbReference type="ARBA" id="ARBA00023132"/>
    </source>
</evidence>
<dbReference type="PANTHER" id="PTHR12960:SF0">
    <property type="entry name" value="MRNA EXPORT FACTOR GLE1"/>
    <property type="match status" value="1"/>
</dbReference>
<feature type="compositionally biased region" description="Basic and acidic residues" evidence="17">
    <location>
        <begin position="358"/>
        <end position="377"/>
    </location>
</feature>
<dbReference type="OMA" id="ELLMAHF"/>
<evidence type="ECO:0000256" key="17">
    <source>
        <dbReference type="SAM" id="MobiDB-lite"/>
    </source>
</evidence>
<dbReference type="FunFam" id="1.25.40.510:FF:000001">
    <property type="entry name" value="Nucleoporin GLE1 isoform 1"/>
    <property type="match status" value="1"/>
</dbReference>
<feature type="compositionally biased region" description="Basic and acidic residues" evidence="17">
    <location>
        <begin position="338"/>
        <end position="347"/>
    </location>
</feature>
<keyword evidence="8" id="KW-0811">Translocation</keyword>
<comment type="function">
    <text evidence="12">Required for the export of mRNAs containing poly(A) tails from the nucleus into the cytoplasm. May be involved in the terminal step of the mRNA transport through the nuclear pore complex (NPC).</text>
</comment>
<evidence type="ECO:0000256" key="4">
    <source>
        <dbReference type="ARBA" id="ARBA00022448"/>
    </source>
</evidence>
<dbReference type="GO" id="GO:0005543">
    <property type="term" value="F:phospholipid binding"/>
    <property type="evidence" value="ECO:0000318"/>
    <property type="project" value="GO_Central"/>
</dbReference>
<dbReference type="Proteomes" id="UP000001554">
    <property type="component" value="Chromosome 13"/>
</dbReference>
<dbReference type="InterPro" id="IPR038506">
    <property type="entry name" value="GLE1-like_sf"/>
</dbReference>
<dbReference type="GO" id="GO:0005737">
    <property type="term" value="C:cytoplasm"/>
    <property type="evidence" value="ECO:0000318"/>
    <property type="project" value="GO_Central"/>
</dbReference>
<gene>
    <name evidence="19" type="primary">LOC118429623</name>
</gene>
<evidence type="ECO:0000256" key="8">
    <source>
        <dbReference type="ARBA" id="ARBA00023010"/>
    </source>
</evidence>
<evidence type="ECO:0000313" key="19">
    <source>
        <dbReference type="RefSeq" id="XP_035696063.1"/>
    </source>
</evidence>
<dbReference type="GO" id="GO:0016973">
    <property type="term" value="P:poly(A)+ mRNA export from nucleus"/>
    <property type="evidence" value="ECO:0000318"/>
    <property type="project" value="GO_Central"/>
</dbReference>
<dbReference type="OrthoDB" id="420884at2759"/>
<reference evidence="19" key="2">
    <citation type="submission" date="2025-08" db="UniProtKB">
        <authorList>
            <consortium name="RefSeq"/>
        </authorList>
    </citation>
    <scope>IDENTIFICATION</scope>
    <source>
        <strain evidence="19">S238N-H82</strain>
        <tissue evidence="19">Testes</tissue>
    </source>
</reference>
<evidence type="ECO:0000256" key="12">
    <source>
        <dbReference type="ARBA" id="ARBA00024680"/>
    </source>
</evidence>
<proteinExistence type="inferred from homology"/>
<keyword evidence="6" id="KW-0509">mRNA transport</keyword>
<dbReference type="AlphaFoldDB" id="A0A9J7M7Y5"/>
<evidence type="ECO:0000256" key="3">
    <source>
        <dbReference type="ARBA" id="ARBA00011056"/>
    </source>
</evidence>
<dbReference type="GO" id="GO:0044614">
    <property type="term" value="C:nuclear pore cytoplasmic filaments"/>
    <property type="evidence" value="ECO:0000318"/>
    <property type="project" value="GO_Central"/>
</dbReference>
<dbReference type="GeneID" id="118429623"/>
<evidence type="ECO:0000256" key="6">
    <source>
        <dbReference type="ARBA" id="ARBA00022816"/>
    </source>
</evidence>